<dbReference type="AlphaFoldDB" id="A0A9J6QWZ2"/>
<comment type="caution">
    <text evidence="5">The sequence shown here is derived from an EMBL/GenBank/DDBJ whole genome shotgun (WGS) entry which is preliminary data.</text>
</comment>
<evidence type="ECO:0000313" key="6">
    <source>
        <dbReference type="Proteomes" id="UP001065549"/>
    </source>
</evidence>
<dbReference type="SMART" id="SM00345">
    <property type="entry name" value="HTH_GNTR"/>
    <property type="match status" value="1"/>
</dbReference>
<dbReference type="Proteomes" id="UP001065549">
    <property type="component" value="Unassembled WGS sequence"/>
</dbReference>
<dbReference type="InterPro" id="IPR000524">
    <property type="entry name" value="Tscrpt_reg_HTH_GntR"/>
</dbReference>
<keyword evidence="1" id="KW-0805">Transcription regulation</keyword>
<dbReference type="RefSeq" id="WP_148394682.1">
    <property type="nucleotide sequence ID" value="NZ_JAJAGH010000003.1"/>
</dbReference>
<dbReference type="InterPro" id="IPR036390">
    <property type="entry name" value="WH_DNA-bd_sf"/>
</dbReference>
<feature type="domain" description="HTH gntR-type" evidence="4">
    <location>
        <begin position="9"/>
        <end position="77"/>
    </location>
</feature>
<dbReference type="PANTHER" id="PTHR38445:SF6">
    <property type="entry name" value="GNTR-FAMILY TRANSCRIPTIONAL REGULATOR"/>
    <property type="match status" value="1"/>
</dbReference>
<name>A0A9J6QWZ2_9FIRM</name>
<dbReference type="GO" id="GO:0003677">
    <property type="term" value="F:DNA binding"/>
    <property type="evidence" value="ECO:0007669"/>
    <property type="project" value="UniProtKB-KW"/>
</dbReference>
<dbReference type="CDD" id="cd07377">
    <property type="entry name" value="WHTH_GntR"/>
    <property type="match status" value="1"/>
</dbReference>
<evidence type="ECO:0000256" key="2">
    <source>
        <dbReference type="ARBA" id="ARBA00023125"/>
    </source>
</evidence>
<organism evidence="5 6">
    <name type="scientific">Hominibacterium faecale</name>
    <dbReference type="NCBI Taxonomy" id="2839743"/>
    <lineage>
        <taxon>Bacteria</taxon>
        <taxon>Bacillati</taxon>
        <taxon>Bacillota</taxon>
        <taxon>Clostridia</taxon>
        <taxon>Peptostreptococcales</taxon>
        <taxon>Anaerovoracaceae</taxon>
        <taxon>Hominibacterium</taxon>
    </lineage>
</organism>
<sequence>MDKKLKDSSPIYVQIMDKIRQSIIAGELKPGQRILSVRDWALEFGVNPNTVQRSLTELEREGIIQSERTIGKFVTKDMSLIQRERQKEAELAVHQFRERMQALGFTEEETAAFFQTECRERIG</sequence>
<protein>
    <submittedName>
        <fullName evidence="5">GntR family transcriptional regulator</fullName>
    </submittedName>
</protein>
<gene>
    <name evidence="5" type="ORF">OBO34_16840</name>
</gene>
<evidence type="ECO:0000259" key="4">
    <source>
        <dbReference type="PROSITE" id="PS50949"/>
    </source>
</evidence>
<keyword evidence="3" id="KW-0804">Transcription</keyword>
<proteinExistence type="predicted"/>
<keyword evidence="2" id="KW-0238">DNA-binding</keyword>
<dbReference type="PANTHER" id="PTHR38445">
    <property type="entry name" value="HTH-TYPE TRANSCRIPTIONAL REPRESSOR YTRA"/>
    <property type="match status" value="1"/>
</dbReference>
<dbReference type="EMBL" id="JAOSHN010000007">
    <property type="protein sequence ID" value="MCU7380009.1"/>
    <property type="molecule type" value="Genomic_DNA"/>
</dbReference>
<evidence type="ECO:0000256" key="3">
    <source>
        <dbReference type="ARBA" id="ARBA00023163"/>
    </source>
</evidence>
<dbReference type="PROSITE" id="PS50949">
    <property type="entry name" value="HTH_GNTR"/>
    <property type="match status" value="1"/>
</dbReference>
<dbReference type="Gene3D" id="1.10.10.10">
    <property type="entry name" value="Winged helix-like DNA-binding domain superfamily/Winged helix DNA-binding domain"/>
    <property type="match status" value="1"/>
</dbReference>
<evidence type="ECO:0000256" key="1">
    <source>
        <dbReference type="ARBA" id="ARBA00023015"/>
    </source>
</evidence>
<dbReference type="InterPro" id="IPR036388">
    <property type="entry name" value="WH-like_DNA-bd_sf"/>
</dbReference>
<dbReference type="GO" id="GO:0003700">
    <property type="term" value="F:DNA-binding transcription factor activity"/>
    <property type="evidence" value="ECO:0007669"/>
    <property type="project" value="InterPro"/>
</dbReference>
<reference evidence="5" key="1">
    <citation type="submission" date="2022-09" db="EMBL/GenBank/DDBJ databases">
        <title>Culturomic study of gut microbiota in children with autism spectrum disorder.</title>
        <authorList>
            <person name="Efimov B.A."/>
            <person name="Chaplin A.V."/>
            <person name="Sokolova S.R."/>
            <person name="Pikina A.P."/>
            <person name="Korzhanova M."/>
            <person name="Belova V."/>
            <person name="Korostin D."/>
        </authorList>
    </citation>
    <scope>NUCLEOTIDE SEQUENCE</scope>
    <source>
        <strain evidence="5">ASD5510</strain>
    </source>
</reference>
<dbReference type="Pfam" id="PF00392">
    <property type="entry name" value="GntR"/>
    <property type="match status" value="1"/>
</dbReference>
<keyword evidence="6" id="KW-1185">Reference proteome</keyword>
<dbReference type="SUPFAM" id="SSF46785">
    <property type="entry name" value="Winged helix' DNA-binding domain"/>
    <property type="match status" value="1"/>
</dbReference>
<accession>A0A9J6QWZ2</accession>
<evidence type="ECO:0000313" key="5">
    <source>
        <dbReference type="EMBL" id="MCU7380009.1"/>
    </source>
</evidence>